<evidence type="ECO:0000313" key="1">
    <source>
        <dbReference type="EMBL" id="GLK90008.1"/>
    </source>
</evidence>
<dbReference type="RefSeq" id="WP_271196192.1">
    <property type="nucleotide sequence ID" value="NZ_BSFN01000008.1"/>
</dbReference>
<dbReference type="Proteomes" id="UP001143328">
    <property type="component" value="Unassembled WGS sequence"/>
</dbReference>
<protein>
    <submittedName>
        <fullName evidence="1">Uncharacterized protein</fullName>
    </submittedName>
</protein>
<accession>A0A9W6KAK3</accession>
<dbReference type="AlphaFoldDB" id="A0A9W6KAK3"/>
<reference evidence="1" key="1">
    <citation type="journal article" date="2014" name="Int. J. Syst. Evol. Microbiol.">
        <title>Complete genome sequence of Corynebacterium casei LMG S-19264T (=DSM 44701T), isolated from a smear-ripened cheese.</title>
        <authorList>
            <consortium name="US DOE Joint Genome Institute (JGI-PGF)"/>
            <person name="Walter F."/>
            <person name="Albersmeier A."/>
            <person name="Kalinowski J."/>
            <person name="Ruckert C."/>
        </authorList>
    </citation>
    <scope>NUCLEOTIDE SEQUENCE</scope>
    <source>
        <strain evidence="1">VKM B-2935</strain>
    </source>
</reference>
<organism evidence="1 2">
    <name type="scientific">Pseudomonas turukhanskensis</name>
    <dbReference type="NCBI Taxonomy" id="1806536"/>
    <lineage>
        <taxon>Bacteria</taxon>
        <taxon>Pseudomonadati</taxon>
        <taxon>Pseudomonadota</taxon>
        <taxon>Gammaproteobacteria</taxon>
        <taxon>Pseudomonadales</taxon>
        <taxon>Pseudomonadaceae</taxon>
        <taxon>Pseudomonas</taxon>
    </lineage>
</organism>
<name>A0A9W6KAK3_9PSED</name>
<keyword evidence="2" id="KW-1185">Reference proteome</keyword>
<proteinExistence type="predicted"/>
<dbReference type="EMBL" id="BSFN01000008">
    <property type="protein sequence ID" value="GLK90008.1"/>
    <property type="molecule type" value="Genomic_DNA"/>
</dbReference>
<gene>
    <name evidence="1" type="ORF">GCM10017655_30700</name>
</gene>
<reference evidence="1" key="2">
    <citation type="submission" date="2023-01" db="EMBL/GenBank/DDBJ databases">
        <authorList>
            <person name="Sun Q."/>
            <person name="Evtushenko L."/>
        </authorList>
    </citation>
    <scope>NUCLEOTIDE SEQUENCE</scope>
    <source>
        <strain evidence="1">VKM B-2935</strain>
    </source>
</reference>
<sequence>MPTYVNSEVYTVIKKVKQLVKDGEYYEKALGYIDALFDLEVIGTESRNELHRLASESAQEVNNRECPRVVAMAAGFYAILQHKGLNGRTSAVYSVAKFDGAESWAYEGSGERVIQSDEDLIVSAWPLTHQTAIHTYESLSPAERIAALAIDLESVAMSAYRVGEHDVVVARSDREALEVLIAHRGEELRAMRSLADVQAIADDDLDVEVDGDFTIRDLMDAADEPEYLGDGSTD</sequence>
<evidence type="ECO:0000313" key="2">
    <source>
        <dbReference type="Proteomes" id="UP001143328"/>
    </source>
</evidence>
<comment type="caution">
    <text evidence="1">The sequence shown here is derived from an EMBL/GenBank/DDBJ whole genome shotgun (WGS) entry which is preliminary data.</text>
</comment>